<dbReference type="PANTHER" id="PTHR46380:SF2">
    <property type="entry name" value="CYCLIN-D-BINDING MYB-LIKE TRANSCRIPTION FACTOR 1"/>
    <property type="match status" value="1"/>
</dbReference>
<evidence type="ECO:0000256" key="3">
    <source>
        <dbReference type="ARBA" id="ARBA00023242"/>
    </source>
</evidence>
<feature type="region of interest" description="Disordered" evidence="4">
    <location>
        <begin position="1"/>
        <end position="112"/>
    </location>
</feature>
<dbReference type="Proteomes" id="UP000324022">
    <property type="component" value="Unassembled WGS sequence"/>
</dbReference>
<feature type="domain" description="Myb-like" evidence="5">
    <location>
        <begin position="408"/>
        <end position="446"/>
    </location>
</feature>
<proteinExistence type="predicted"/>
<name>A0A5C3DVP0_9BASI</name>
<accession>A0A5C3DVP0</accession>
<dbReference type="InterPro" id="IPR051651">
    <property type="entry name" value="DMTF1_DNA-bind_reg"/>
</dbReference>
<evidence type="ECO:0000313" key="7">
    <source>
        <dbReference type="Proteomes" id="UP000324022"/>
    </source>
</evidence>
<dbReference type="InterPro" id="IPR009057">
    <property type="entry name" value="Homeodomain-like_sf"/>
</dbReference>
<gene>
    <name evidence="6" type="ORF">UTRI_01010</name>
</gene>
<feature type="region of interest" description="Disordered" evidence="4">
    <location>
        <begin position="461"/>
        <end position="490"/>
    </location>
</feature>
<feature type="compositionally biased region" description="Basic and acidic residues" evidence="4">
    <location>
        <begin position="219"/>
        <end position="238"/>
    </location>
</feature>
<feature type="compositionally biased region" description="Low complexity" evidence="4">
    <location>
        <begin position="606"/>
        <end position="651"/>
    </location>
</feature>
<dbReference type="Pfam" id="PF00249">
    <property type="entry name" value="Myb_DNA-binding"/>
    <property type="match status" value="1"/>
</dbReference>
<feature type="compositionally biased region" description="Polar residues" evidence="4">
    <location>
        <begin position="1"/>
        <end position="10"/>
    </location>
</feature>
<dbReference type="PANTHER" id="PTHR46380">
    <property type="entry name" value="CYCLIN-D-BINDING MYB-LIKE TRANSCRIPTION FACTOR 1"/>
    <property type="match status" value="1"/>
</dbReference>
<dbReference type="OrthoDB" id="39591at2759"/>
<dbReference type="GO" id="GO:0003700">
    <property type="term" value="F:DNA-binding transcription factor activity"/>
    <property type="evidence" value="ECO:0007669"/>
    <property type="project" value="TreeGrafter"/>
</dbReference>
<dbReference type="Gene3D" id="1.10.10.60">
    <property type="entry name" value="Homeodomain-like"/>
    <property type="match status" value="1"/>
</dbReference>
<feature type="compositionally biased region" description="Basic and acidic residues" evidence="4">
    <location>
        <begin position="80"/>
        <end position="96"/>
    </location>
</feature>
<sequence>MAPPTASQPDAAQAATIEKSKKDKSHKKDKKSKDAAVEPTDITVAPGADDADADAVAEELDGADDESEAAKKERKRQKKERKERERLEREQAEKDAATVAAASAAQAVSAVASATRLPIDPSLDGTLGAPAGLAAAETTAIDTPATPEQPTIAAAAQPTELAAAAAAPAVPAADTATTATPTAATSADAGVAVPGEQQKRKRGRPRKDGSAPSAKKPKRDAGENGERRGRRAKMSEEAAMEELRGLPKRELLVERVYSSDMLAKLERTIGLEYKKGRFDKEEQDTIKNGIAEFMKLKGLSEEDFQELLYNYREKGWEKMYTELWKDLAGRLEGRPNIAVRLHVRTNKSQFRRQGRYTLAEDFEIRNRMGVLREDAASVAKRLGRLNQDVLSRFVKLQVKDEMADGPTWTQEEDKAVLAALEQYKKEHPGEVISWKAIANMMGNKRSYKVYSNLFSNIRSRVDRSGTNPKRDYGTTGDDADADASQQAVRGIQRHPTRAELDNSVWIPGEDDLILLQRLNFQDTFTQESVRWDDLSFETWQWPEETLKQQFDQIKSRYLPEAWTGGWQETLDKIIRTIRTRRTKKEIDDEGEDQRSSAAVAGESSQAEVEAAPPAAAETQAPAATADTATEPAAAAAIAAAAAAEPAADDASAAAIDPALAATEASSSAPAAEPASATA</sequence>
<evidence type="ECO:0000313" key="6">
    <source>
        <dbReference type="EMBL" id="SPO22332.1"/>
    </source>
</evidence>
<keyword evidence="3" id="KW-0539">Nucleus</keyword>
<keyword evidence="7" id="KW-1185">Reference proteome</keyword>
<feature type="compositionally biased region" description="Low complexity" evidence="4">
    <location>
        <begin position="97"/>
        <end position="112"/>
    </location>
</feature>
<evidence type="ECO:0000259" key="5">
    <source>
        <dbReference type="PROSITE" id="PS50090"/>
    </source>
</evidence>
<feature type="region of interest" description="Disordered" evidence="4">
    <location>
        <begin position="583"/>
        <end position="651"/>
    </location>
</feature>
<dbReference type="SMART" id="SM00717">
    <property type="entry name" value="SANT"/>
    <property type="match status" value="2"/>
</dbReference>
<evidence type="ECO:0000256" key="1">
    <source>
        <dbReference type="ARBA" id="ARBA00004123"/>
    </source>
</evidence>
<evidence type="ECO:0000256" key="4">
    <source>
        <dbReference type="SAM" id="MobiDB-lite"/>
    </source>
</evidence>
<feature type="compositionally biased region" description="Low complexity" evidence="4">
    <location>
        <begin position="151"/>
        <end position="189"/>
    </location>
</feature>
<dbReference type="GO" id="GO:0005634">
    <property type="term" value="C:nucleus"/>
    <property type="evidence" value="ECO:0007669"/>
    <property type="project" value="UniProtKB-SubCell"/>
</dbReference>
<dbReference type="PROSITE" id="PS50090">
    <property type="entry name" value="MYB_LIKE"/>
    <property type="match status" value="1"/>
</dbReference>
<dbReference type="AlphaFoldDB" id="A0A5C3DVP0"/>
<reference evidence="6 7" key="1">
    <citation type="submission" date="2018-03" db="EMBL/GenBank/DDBJ databases">
        <authorList>
            <person name="Guldener U."/>
        </authorList>
    </citation>
    <scope>NUCLEOTIDE SEQUENCE [LARGE SCALE GENOMIC DNA]</scope>
    <source>
        <strain evidence="6 7">NBRC100155</strain>
    </source>
</reference>
<keyword evidence="2" id="KW-0238">DNA-binding</keyword>
<protein>
    <recommendedName>
        <fullName evidence="5">Myb-like domain-containing protein</fullName>
    </recommendedName>
</protein>
<dbReference type="GO" id="GO:0000976">
    <property type="term" value="F:transcription cis-regulatory region binding"/>
    <property type="evidence" value="ECO:0007669"/>
    <property type="project" value="TreeGrafter"/>
</dbReference>
<feature type="compositionally biased region" description="Acidic residues" evidence="4">
    <location>
        <begin position="49"/>
        <end position="67"/>
    </location>
</feature>
<evidence type="ECO:0000256" key="2">
    <source>
        <dbReference type="ARBA" id="ARBA00023125"/>
    </source>
</evidence>
<feature type="region of interest" description="Disordered" evidence="4">
    <location>
        <begin position="138"/>
        <end position="238"/>
    </location>
</feature>
<dbReference type="InterPro" id="IPR001005">
    <property type="entry name" value="SANT/Myb"/>
</dbReference>
<organism evidence="6 7">
    <name type="scientific">Ustilago trichophora</name>
    <dbReference type="NCBI Taxonomy" id="86804"/>
    <lineage>
        <taxon>Eukaryota</taxon>
        <taxon>Fungi</taxon>
        <taxon>Dikarya</taxon>
        <taxon>Basidiomycota</taxon>
        <taxon>Ustilaginomycotina</taxon>
        <taxon>Ustilaginomycetes</taxon>
        <taxon>Ustilaginales</taxon>
        <taxon>Ustilaginaceae</taxon>
        <taxon>Ustilago</taxon>
    </lineage>
</organism>
<feature type="compositionally biased region" description="Basic and acidic residues" evidence="4">
    <location>
        <begin position="461"/>
        <end position="472"/>
    </location>
</feature>
<dbReference type="CDD" id="cd00167">
    <property type="entry name" value="SANT"/>
    <property type="match status" value="1"/>
</dbReference>
<dbReference type="EMBL" id="OOIN01000004">
    <property type="protein sequence ID" value="SPO22332.1"/>
    <property type="molecule type" value="Genomic_DNA"/>
</dbReference>
<dbReference type="SUPFAM" id="SSF46689">
    <property type="entry name" value="Homeodomain-like"/>
    <property type="match status" value="1"/>
</dbReference>
<comment type="subcellular location">
    <subcellularLocation>
        <location evidence="1">Nucleus</location>
    </subcellularLocation>
</comment>